<dbReference type="InterPro" id="IPR002710">
    <property type="entry name" value="Dilute_dom"/>
</dbReference>
<dbReference type="InterPro" id="IPR002110">
    <property type="entry name" value="Ankyrin_rpt"/>
</dbReference>
<dbReference type="InterPro" id="IPR036770">
    <property type="entry name" value="Ankyrin_rpt-contain_sf"/>
</dbReference>
<protein>
    <recommendedName>
        <fullName evidence="3">Dilute domain-containing protein</fullName>
    </recommendedName>
</protein>
<comment type="caution">
    <text evidence="4">The sequence shown here is derived from an EMBL/GenBank/DDBJ whole genome shotgun (WGS) entry which is preliminary data.</text>
</comment>
<name>A0A9P8D2V8_MORAP</name>
<keyword evidence="1" id="KW-0040">ANK repeat</keyword>
<feature type="domain" description="Dilute" evidence="3">
    <location>
        <begin position="379"/>
        <end position="685"/>
    </location>
</feature>
<evidence type="ECO:0000256" key="2">
    <source>
        <dbReference type="SAM" id="MobiDB-lite"/>
    </source>
</evidence>
<dbReference type="InterPro" id="IPR052072">
    <property type="entry name" value="Vascular_dev_regulator"/>
</dbReference>
<reference evidence="4" key="1">
    <citation type="submission" date="2021-07" db="EMBL/GenBank/DDBJ databases">
        <title>Draft genome of Mortierella alpina, strain LL118, isolated from an aspen leaf litter sample.</title>
        <authorList>
            <person name="Yang S."/>
            <person name="Vinatzer B.A."/>
        </authorList>
    </citation>
    <scope>NUCLEOTIDE SEQUENCE</scope>
    <source>
        <strain evidence="4">LL118</strain>
    </source>
</reference>
<dbReference type="SMART" id="SM00248">
    <property type="entry name" value="ANK"/>
    <property type="match status" value="2"/>
</dbReference>
<dbReference type="PANTHER" id="PTHR16027:SF6">
    <property type="entry name" value="DILUTE DOMAIN-CONTAINING PROTEIN"/>
    <property type="match status" value="1"/>
</dbReference>
<dbReference type="AlphaFoldDB" id="A0A9P8D2V8"/>
<dbReference type="GO" id="GO:0051020">
    <property type="term" value="F:GTPase binding"/>
    <property type="evidence" value="ECO:0007669"/>
    <property type="project" value="TreeGrafter"/>
</dbReference>
<evidence type="ECO:0000256" key="1">
    <source>
        <dbReference type="PROSITE-ProRule" id="PRU00023"/>
    </source>
</evidence>
<dbReference type="PROSITE" id="PS50088">
    <property type="entry name" value="ANK_REPEAT"/>
    <property type="match status" value="2"/>
</dbReference>
<dbReference type="Pfam" id="PF12796">
    <property type="entry name" value="Ank_2"/>
    <property type="match status" value="1"/>
</dbReference>
<dbReference type="Gene3D" id="1.25.40.20">
    <property type="entry name" value="Ankyrin repeat-containing domain"/>
    <property type="match status" value="1"/>
</dbReference>
<dbReference type="EMBL" id="JAIFTL010000004">
    <property type="protein sequence ID" value="KAG9327488.1"/>
    <property type="molecule type" value="Genomic_DNA"/>
</dbReference>
<sequence>MATRSYHMHRLSQLSTSTVDDDFLSLTRRQSLADLDALAAEPSATAPAKKSIVFEHDADCNDMTDHDHAMLVPQPVTADQVLRHAIPSTIEPAVMKLVSPEPRHRDLDNLDDPRAILERPTSDQEKKTRMSRLFSRAASNGDLERIVDLLDHFRSWVDVEASLEEDGITPLIYAACFGHTAVIFMLLDAGAKIDARDNFGWTALIWATNNKHEHIVRLLLEHGASPAAQTLKGRTVADFLRHDPNDNTRIVEIFRRPNKRNSMDHPAYDQDADKILTEDKWPYRITGGTTREADVFETVAAGRKSATTGQIDDTEEFNWETCLPDQMFVFSSRDINRLINTTITAMETTRSGSFEPVPAYVLFLAARFAHHYSTPDLLDELLEAALSAIEFVTKCKTGDVAFIAYWISNTSVLLHLLRKDPGLDTTSKVHQPKFEVLLQDMIQMLIVEAEGDIDQILGPAMLEHDTIMGLEEVKFPSDWALGFWKAGSNGQIADRTYKRASAPQFNSPATPCHVQRRTSLHIPRPLPLNQQQSVAPRAVTSMLSSILFLMRSFDINPEIIHYVVEQLLYYISCEIFNHMMENRRFLSRSKALQTRLNLSCLEDWLRNNRMPSRVSDQLAPLVQLLQLLQVLSQQSDLTTWIETRGTLGLLNHSQVRHVVSTYRYEVKETRLPVEITQYVVQVANDLERATARQSMDPKYGKKQYVGRSSCSELSSARTSTSLHRADSRGSSESSAVEEDDFDDEATVVSAAASRSVASGSKVMLQEQPEEWSLLSETRDSRAWIPFVLPADLAARGVHVERVYCPCIPEELMKVL</sequence>
<feature type="repeat" description="ANK" evidence="1">
    <location>
        <begin position="199"/>
        <end position="231"/>
    </location>
</feature>
<feature type="repeat" description="ANK" evidence="1">
    <location>
        <begin position="166"/>
        <end position="198"/>
    </location>
</feature>
<evidence type="ECO:0000313" key="5">
    <source>
        <dbReference type="Proteomes" id="UP000717515"/>
    </source>
</evidence>
<dbReference type="PROSITE" id="PS51126">
    <property type="entry name" value="DILUTE"/>
    <property type="match status" value="1"/>
</dbReference>
<evidence type="ECO:0000259" key="3">
    <source>
        <dbReference type="PROSITE" id="PS51126"/>
    </source>
</evidence>
<proteinExistence type="predicted"/>
<feature type="region of interest" description="Disordered" evidence="2">
    <location>
        <begin position="715"/>
        <end position="742"/>
    </location>
</feature>
<dbReference type="Pfam" id="PF01843">
    <property type="entry name" value="DIL"/>
    <property type="match status" value="1"/>
</dbReference>
<gene>
    <name evidence="4" type="ORF">KVV02_000437</name>
</gene>
<accession>A0A9P8D2V8</accession>
<dbReference type="Proteomes" id="UP000717515">
    <property type="component" value="Unassembled WGS sequence"/>
</dbReference>
<evidence type="ECO:0000313" key="4">
    <source>
        <dbReference type="EMBL" id="KAG9327488.1"/>
    </source>
</evidence>
<organism evidence="4 5">
    <name type="scientific">Mortierella alpina</name>
    <name type="common">Oleaginous fungus</name>
    <name type="synonym">Mortierella renispora</name>
    <dbReference type="NCBI Taxonomy" id="64518"/>
    <lineage>
        <taxon>Eukaryota</taxon>
        <taxon>Fungi</taxon>
        <taxon>Fungi incertae sedis</taxon>
        <taxon>Mucoromycota</taxon>
        <taxon>Mortierellomycotina</taxon>
        <taxon>Mortierellomycetes</taxon>
        <taxon>Mortierellales</taxon>
        <taxon>Mortierellaceae</taxon>
        <taxon>Mortierella</taxon>
    </lineage>
</organism>
<dbReference type="PANTHER" id="PTHR16027">
    <property type="entry name" value="DILUTE DOMAIN-CONTAINING PROTEIN YPR089W"/>
    <property type="match status" value="1"/>
</dbReference>
<dbReference type="PROSITE" id="PS50297">
    <property type="entry name" value="ANK_REP_REGION"/>
    <property type="match status" value="2"/>
</dbReference>
<dbReference type="SUPFAM" id="SSF48403">
    <property type="entry name" value="Ankyrin repeat"/>
    <property type="match status" value="1"/>
</dbReference>
<dbReference type="SMART" id="SM01132">
    <property type="entry name" value="DIL"/>
    <property type="match status" value="1"/>
</dbReference>